<comment type="caution">
    <text evidence="13">The sequence shown here is derived from an EMBL/GenBank/DDBJ whole genome shotgun (WGS) entry which is preliminary data.</text>
</comment>
<evidence type="ECO:0000256" key="10">
    <source>
        <dbReference type="ARBA" id="ARBA00042639"/>
    </source>
</evidence>
<dbReference type="InterPro" id="IPR036249">
    <property type="entry name" value="Thioredoxin-like_sf"/>
</dbReference>
<dbReference type="Proteomes" id="UP000032683">
    <property type="component" value="Unassembled WGS sequence"/>
</dbReference>
<name>A0A0D6Q6V9_KOMXY</name>
<evidence type="ECO:0000256" key="9">
    <source>
        <dbReference type="ARBA" id="ARBA00038489"/>
    </source>
</evidence>
<evidence type="ECO:0000256" key="7">
    <source>
        <dbReference type="ARBA" id="ARBA00023284"/>
    </source>
</evidence>
<feature type="domain" description="Thioredoxin" evidence="12">
    <location>
        <begin position="52"/>
        <end position="226"/>
    </location>
</feature>
<keyword evidence="5" id="KW-0560">Oxidoreductase</keyword>
<dbReference type="EMBL" id="BANJ01000004">
    <property type="protein sequence ID" value="GAN98506.1"/>
    <property type="molecule type" value="Genomic_DNA"/>
</dbReference>
<dbReference type="InterPro" id="IPR013766">
    <property type="entry name" value="Thioredoxin_domain"/>
</dbReference>
<evidence type="ECO:0000259" key="12">
    <source>
        <dbReference type="PROSITE" id="PS51352"/>
    </source>
</evidence>
<dbReference type="GO" id="GO:0034599">
    <property type="term" value="P:cellular response to oxidative stress"/>
    <property type="evidence" value="ECO:0007669"/>
    <property type="project" value="TreeGrafter"/>
</dbReference>
<dbReference type="PANTHER" id="PTHR42801">
    <property type="entry name" value="THIOREDOXIN-DEPENDENT PEROXIDE REDUCTASE"/>
    <property type="match status" value="1"/>
</dbReference>
<evidence type="ECO:0000256" key="11">
    <source>
        <dbReference type="ARBA" id="ARBA00049091"/>
    </source>
</evidence>
<keyword evidence="3" id="KW-0575">Peroxidase</keyword>
<dbReference type="InterPro" id="IPR000866">
    <property type="entry name" value="AhpC/TSA"/>
</dbReference>
<dbReference type="GO" id="GO:0045454">
    <property type="term" value="P:cell redox homeostasis"/>
    <property type="evidence" value="ECO:0007669"/>
    <property type="project" value="TreeGrafter"/>
</dbReference>
<dbReference type="CDD" id="cd02970">
    <property type="entry name" value="PRX_like2"/>
    <property type="match status" value="1"/>
</dbReference>
<protein>
    <recommendedName>
        <fullName evidence="2">thioredoxin-dependent peroxiredoxin</fullName>
        <ecNumber evidence="2">1.11.1.24</ecNumber>
    </recommendedName>
    <alternativeName>
        <fullName evidence="8">Thioredoxin peroxidase</fullName>
    </alternativeName>
    <alternativeName>
        <fullName evidence="10">Thioredoxin-dependent peroxiredoxin Bcp</fullName>
    </alternativeName>
</protein>
<dbReference type="PANTHER" id="PTHR42801:SF7">
    <property type="entry name" value="SLL1159 PROTEIN"/>
    <property type="match status" value="1"/>
</dbReference>
<dbReference type="InterPro" id="IPR050924">
    <property type="entry name" value="Peroxiredoxin_BCP/PrxQ"/>
</dbReference>
<evidence type="ECO:0000313" key="13">
    <source>
        <dbReference type="EMBL" id="GAN98506.1"/>
    </source>
</evidence>
<comment type="function">
    <text evidence="1">Thiol-specific peroxidase that catalyzes the reduction of hydrogen peroxide and organic hydroperoxides to water and alcohols, respectively. Plays a role in cell protection against oxidative stress by detoxifying peroxides and as sensor of hydrogen peroxide-mediated signaling events.</text>
</comment>
<dbReference type="GO" id="GO:0008379">
    <property type="term" value="F:thioredoxin peroxidase activity"/>
    <property type="evidence" value="ECO:0007669"/>
    <property type="project" value="TreeGrafter"/>
</dbReference>
<evidence type="ECO:0000256" key="3">
    <source>
        <dbReference type="ARBA" id="ARBA00022559"/>
    </source>
</evidence>
<accession>A0A0D6Q6V9</accession>
<gene>
    <name evidence="13" type="ORF">Gxy13693_004_009</name>
</gene>
<dbReference type="PROSITE" id="PS51352">
    <property type="entry name" value="THIOREDOXIN_2"/>
    <property type="match status" value="1"/>
</dbReference>
<evidence type="ECO:0000256" key="1">
    <source>
        <dbReference type="ARBA" id="ARBA00003330"/>
    </source>
</evidence>
<organism evidence="13 14">
    <name type="scientific">Komagataeibacter xylinus NBRC 13693</name>
    <dbReference type="NCBI Taxonomy" id="1234668"/>
    <lineage>
        <taxon>Bacteria</taxon>
        <taxon>Pseudomonadati</taxon>
        <taxon>Pseudomonadota</taxon>
        <taxon>Alphaproteobacteria</taxon>
        <taxon>Acetobacterales</taxon>
        <taxon>Acetobacteraceae</taxon>
        <taxon>Komagataeibacter</taxon>
    </lineage>
</organism>
<dbReference type="GO" id="GO:0005737">
    <property type="term" value="C:cytoplasm"/>
    <property type="evidence" value="ECO:0007669"/>
    <property type="project" value="TreeGrafter"/>
</dbReference>
<evidence type="ECO:0000256" key="4">
    <source>
        <dbReference type="ARBA" id="ARBA00022862"/>
    </source>
</evidence>
<keyword evidence="6" id="KW-1015">Disulfide bond</keyword>
<dbReference type="Gene3D" id="3.40.30.10">
    <property type="entry name" value="Glutaredoxin"/>
    <property type="match status" value="1"/>
</dbReference>
<dbReference type="RefSeq" id="WP_048855425.1">
    <property type="nucleotide sequence ID" value="NZ_BANJ01000004.1"/>
</dbReference>
<evidence type="ECO:0000313" key="14">
    <source>
        <dbReference type="Proteomes" id="UP000032683"/>
    </source>
</evidence>
<evidence type="ECO:0000256" key="8">
    <source>
        <dbReference type="ARBA" id="ARBA00032824"/>
    </source>
</evidence>
<keyword evidence="4" id="KW-0049">Antioxidant</keyword>
<dbReference type="Pfam" id="PF00578">
    <property type="entry name" value="AhpC-TSA"/>
    <property type="match status" value="1"/>
</dbReference>
<evidence type="ECO:0000256" key="5">
    <source>
        <dbReference type="ARBA" id="ARBA00023002"/>
    </source>
</evidence>
<keyword evidence="7" id="KW-0676">Redox-active center</keyword>
<dbReference type="EC" id="1.11.1.24" evidence="2"/>
<dbReference type="SUPFAM" id="SSF52833">
    <property type="entry name" value="Thioredoxin-like"/>
    <property type="match status" value="1"/>
</dbReference>
<evidence type="ECO:0000256" key="2">
    <source>
        <dbReference type="ARBA" id="ARBA00013017"/>
    </source>
</evidence>
<dbReference type="GeneID" id="79189081"/>
<comment type="similarity">
    <text evidence="9">Belongs to the peroxiredoxin family. BCP/PrxQ subfamily.</text>
</comment>
<evidence type="ECO:0000256" key="6">
    <source>
        <dbReference type="ARBA" id="ARBA00023157"/>
    </source>
</evidence>
<reference evidence="13 14" key="1">
    <citation type="submission" date="2012-11" db="EMBL/GenBank/DDBJ databases">
        <title>Whole genome sequence of Gluconacetobacter xylinus NBRC 13693.</title>
        <authorList>
            <person name="Azuma Y."/>
            <person name="Higashiura N."/>
            <person name="Hirakawa H."/>
            <person name="Matsushita K."/>
        </authorList>
    </citation>
    <scope>NUCLEOTIDE SEQUENCE [LARGE SCALE GENOMIC DNA]</scope>
    <source>
        <strain evidence="13 14">NBRC 13693</strain>
    </source>
</reference>
<dbReference type="AlphaFoldDB" id="A0A0D6Q6V9"/>
<comment type="catalytic activity">
    <reaction evidence="11">
        <text>a hydroperoxide + [thioredoxin]-dithiol = an alcohol + [thioredoxin]-disulfide + H2O</text>
        <dbReference type="Rhea" id="RHEA:62620"/>
        <dbReference type="Rhea" id="RHEA-COMP:10698"/>
        <dbReference type="Rhea" id="RHEA-COMP:10700"/>
        <dbReference type="ChEBI" id="CHEBI:15377"/>
        <dbReference type="ChEBI" id="CHEBI:29950"/>
        <dbReference type="ChEBI" id="CHEBI:30879"/>
        <dbReference type="ChEBI" id="CHEBI:35924"/>
        <dbReference type="ChEBI" id="CHEBI:50058"/>
        <dbReference type="EC" id="1.11.1.24"/>
    </reaction>
</comment>
<sequence>MSSDQTPAAPSLRARFREVEDERRRTWPPQALAININQRTTLVAEHGRTPHVHIGDVLPATTLTATDGTQVSLDDLVADGPAVLVFFRFAGCPACNIALPHYRDTLWPALRAAHISLVAISPQPAALLGDIATRHDLPFPVVTDPALSLSRALGITYVYDDASREAAQAKGGTSQALNGTDGWELPKPAIIVIGPGRVVRFVDISPDWMDRTETPVILKALGIPAKAHPHAA</sequence>
<proteinExistence type="inferred from homology"/>